<dbReference type="PANTHER" id="PTHR37953">
    <property type="entry name" value="UPF0127 PROTEIN MJ1496"/>
    <property type="match status" value="1"/>
</dbReference>
<dbReference type="InterPro" id="IPR038695">
    <property type="entry name" value="Saro_0823-like_sf"/>
</dbReference>
<dbReference type="RefSeq" id="WP_007646571.1">
    <property type="nucleotide sequence ID" value="NZ_ANLA01000002.1"/>
</dbReference>
<keyword evidence="2" id="KW-1185">Reference proteome</keyword>
<dbReference type="Proteomes" id="UP000012024">
    <property type="component" value="Unassembled WGS sequence"/>
</dbReference>
<evidence type="ECO:0000313" key="2">
    <source>
        <dbReference type="Proteomes" id="UP000012024"/>
    </source>
</evidence>
<gene>
    <name evidence="1" type="ORF">D778_01077</name>
</gene>
<dbReference type="EMBL" id="ANLA01000002">
    <property type="protein sequence ID" value="EMQ96595.1"/>
    <property type="molecule type" value="Genomic_DNA"/>
</dbReference>
<protein>
    <recommendedName>
        <fullName evidence="3">DUF192 domain-containing protein</fullName>
    </recommendedName>
</protein>
<reference evidence="1 2" key="1">
    <citation type="submission" date="2012-12" db="EMBL/GenBank/DDBJ databases">
        <title>Genome assembly of Formosa sp. AK20.</title>
        <authorList>
            <person name="Kumar R."/>
            <person name="Khatri I."/>
            <person name="Vaidya B."/>
            <person name="Subramanian S."/>
            <person name="Pinnaka A."/>
        </authorList>
    </citation>
    <scope>NUCLEOTIDE SEQUENCE [LARGE SCALE GENOMIC DNA]</scope>
    <source>
        <strain evidence="1 2">AK20</strain>
    </source>
</reference>
<sequence length="167" mass="19167">MNFKSRHSLPFLFALSLVSFSINSSCKEDKKIIKTTEVPFTKEGELTLFKATTDSLVSKLDIEIADTEYDTQTGLMYRNSMKEHQGMLFVFPDERPRSFYMKNTRFALDIIYLDQSKSIVSFQENAQPLNESSLPSHVPAMYVLEVNAGLVSKWRLEVGDKMEFSKN</sequence>
<dbReference type="Pfam" id="PF02643">
    <property type="entry name" value="DUF192"/>
    <property type="match status" value="1"/>
</dbReference>
<organism evidence="1 2">
    <name type="scientific">Xanthomarina gelatinilytica</name>
    <dbReference type="NCBI Taxonomy" id="1137281"/>
    <lineage>
        <taxon>Bacteria</taxon>
        <taxon>Pseudomonadati</taxon>
        <taxon>Bacteroidota</taxon>
        <taxon>Flavobacteriia</taxon>
        <taxon>Flavobacteriales</taxon>
        <taxon>Flavobacteriaceae</taxon>
        <taxon>Xanthomarina</taxon>
    </lineage>
</organism>
<accession>M7MNR5</accession>
<dbReference type="OrthoDB" id="5526466at2"/>
<dbReference type="PANTHER" id="PTHR37953:SF1">
    <property type="entry name" value="UPF0127 PROTEIN MJ1496"/>
    <property type="match status" value="1"/>
</dbReference>
<evidence type="ECO:0008006" key="3">
    <source>
        <dbReference type="Google" id="ProtNLM"/>
    </source>
</evidence>
<evidence type="ECO:0000313" key="1">
    <source>
        <dbReference type="EMBL" id="EMQ96595.1"/>
    </source>
</evidence>
<dbReference type="PATRIC" id="fig|1137281.3.peg.78"/>
<dbReference type="Gene3D" id="2.60.120.1140">
    <property type="entry name" value="Protein of unknown function DUF192"/>
    <property type="match status" value="1"/>
</dbReference>
<name>M7MNR5_9FLAO</name>
<dbReference type="GeneID" id="98640030"/>
<dbReference type="InterPro" id="IPR003795">
    <property type="entry name" value="DUF192"/>
</dbReference>
<dbReference type="eggNOG" id="COG1430">
    <property type="taxonomic scope" value="Bacteria"/>
</dbReference>
<comment type="caution">
    <text evidence="1">The sequence shown here is derived from an EMBL/GenBank/DDBJ whole genome shotgun (WGS) entry which is preliminary data.</text>
</comment>
<dbReference type="AlphaFoldDB" id="M7MNR5"/>
<proteinExistence type="predicted"/>